<proteinExistence type="predicted"/>
<dbReference type="SMART" id="SM00342">
    <property type="entry name" value="HTH_ARAC"/>
    <property type="match status" value="1"/>
</dbReference>
<feature type="compositionally biased region" description="Polar residues" evidence="5">
    <location>
        <begin position="399"/>
        <end position="410"/>
    </location>
</feature>
<keyword evidence="6" id="KW-0472">Membrane</keyword>
<evidence type="ECO:0000256" key="5">
    <source>
        <dbReference type="SAM" id="MobiDB-lite"/>
    </source>
</evidence>
<protein>
    <submittedName>
        <fullName evidence="9">Helix-turn-helix domain-containing protein</fullName>
    </submittedName>
</protein>
<keyword evidence="6" id="KW-0812">Transmembrane</keyword>
<organism evidence="9 10">
    <name type="scientific">Sphingobacterium corticis</name>
    <dbReference type="NCBI Taxonomy" id="1812823"/>
    <lineage>
        <taxon>Bacteria</taxon>
        <taxon>Pseudomonadati</taxon>
        <taxon>Bacteroidota</taxon>
        <taxon>Sphingobacteriia</taxon>
        <taxon>Sphingobacteriales</taxon>
        <taxon>Sphingobacteriaceae</taxon>
        <taxon>Sphingobacterium</taxon>
    </lineage>
</organism>
<keyword evidence="2" id="KW-0238">DNA-binding</keyword>
<feature type="chain" id="PRO_5046244306" evidence="7">
    <location>
        <begin position="21"/>
        <end position="563"/>
    </location>
</feature>
<dbReference type="Pfam" id="PF12833">
    <property type="entry name" value="HTH_18"/>
    <property type="match status" value="1"/>
</dbReference>
<keyword evidence="7" id="KW-0732">Signal</keyword>
<feature type="compositionally biased region" description="Low complexity" evidence="5">
    <location>
        <begin position="387"/>
        <end position="398"/>
    </location>
</feature>
<evidence type="ECO:0000259" key="8">
    <source>
        <dbReference type="PROSITE" id="PS01124"/>
    </source>
</evidence>
<dbReference type="InterPro" id="IPR011990">
    <property type="entry name" value="TPR-like_helical_dom_sf"/>
</dbReference>
<comment type="caution">
    <text evidence="9">The sequence shown here is derived from an EMBL/GenBank/DDBJ whole genome shotgun (WGS) entry which is preliminary data.</text>
</comment>
<dbReference type="PANTHER" id="PTHR43280:SF29">
    <property type="entry name" value="ARAC-FAMILY TRANSCRIPTIONAL REGULATOR"/>
    <property type="match status" value="1"/>
</dbReference>
<dbReference type="Gene3D" id="1.10.10.60">
    <property type="entry name" value="Homeodomain-like"/>
    <property type="match status" value="1"/>
</dbReference>
<evidence type="ECO:0000256" key="2">
    <source>
        <dbReference type="ARBA" id="ARBA00023125"/>
    </source>
</evidence>
<keyword evidence="6" id="KW-1133">Transmembrane helix</keyword>
<accession>A0ABW5NJQ7</accession>
<feature type="repeat" description="TPR" evidence="4">
    <location>
        <begin position="189"/>
        <end position="222"/>
    </location>
</feature>
<reference evidence="10" key="1">
    <citation type="journal article" date="2019" name="Int. J. Syst. Evol. Microbiol.">
        <title>The Global Catalogue of Microorganisms (GCM) 10K type strain sequencing project: providing services to taxonomists for standard genome sequencing and annotation.</title>
        <authorList>
            <consortium name="The Broad Institute Genomics Platform"/>
            <consortium name="The Broad Institute Genome Sequencing Center for Infectious Disease"/>
            <person name="Wu L."/>
            <person name="Ma J."/>
        </authorList>
    </citation>
    <scope>NUCLEOTIDE SEQUENCE [LARGE SCALE GENOMIC DNA]</scope>
    <source>
        <strain evidence="10">KCTC 42248</strain>
    </source>
</reference>
<dbReference type="PROSITE" id="PS50005">
    <property type="entry name" value="TPR"/>
    <property type="match status" value="1"/>
</dbReference>
<dbReference type="InterPro" id="IPR019734">
    <property type="entry name" value="TPR_rpt"/>
</dbReference>
<keyword evidence="4" id="KW-0802">TPR repeat</keyword>
<keyword evidence="10" id="KW-1185">Reference proteome</keyword>
<dbReference type="InterPro" id="IPR018060">
    <property type="entry name" value="HTH_AraC"/>
</dbReference>
<evidence type="ECO:0000256" key="6">
    <source>
        <dbReference type="SAM" id="Phobius"/>
    </source>
</evidence>
<feature type="region of interest" description="Disordered" evidence="5">
    <location>
        <begin position="387"/>
        <end position="410"/>
    </location>
</feature>
<feature type="domain" description="HTH araC/xylS-type" evidence="8">
    <location>
        <begin position="444"/>
        <end position="552"/>
    </location>
</feature>
<dbReference type="Gene3D" id="1.25.40.10">
    <property type="entry name" value="Tetratricopeptide repeat domain"/>
    <property type="match status" value="1"/>
</dbReference>
<evidence type="ECO:0000313" key="10">
    <source>
        <dbReference type="Proteomes" id="UP001597393"/>
    </source>
</evidence>
<evidence type="ECO:0000256" key="1">
    <source>
        <dbReference type="ARBA" id="ARBA00023015"/>
    </source>
</evidence>
<dbReference type="RefSeq" id="WP_380868012.1">
    <property type="nucleotide sequence ID" value="NZ_JBHUMA010000004.1"/>
</dbReference>
<evidence type="ECO:0000256" key="7">
    <source>
        <dbReference type="SAM" id="SignalP"/>
    </source>
</evidence>
<evidence type="ECO:0000256" key="3">
    <source>
        <dbReference type="ARBA" id="ARBA00023163"/>
    </source>
</evidence>
<keyword evidence="1" id="KW-0805">Transcription regulation</keyword>
<feature type="signal peptide" evidence="7">
    <location>
        <begin position="1"/>
        <end position="20"/>
    </location>
</feature>
<keyword evidence="3" id="KW-0804">Transcription</keyword>
<dbReference type="EMBL" id="JBHUMA010000004">
    <property type="protein sequence ID" value="MFD2598259.1"/>
    <property type="molecule type" value="Genomic_DNA"/>
</dbReference>
<dbReference type="PROSITE" id="PS01124">
    <property type="entry name" value="HTH_ARAC_FAMILY_2"/>
    <property type="match status" value="1"/>
</dbReference>
<evidence type="ECO:0000256" key="4">
    <source>
        <dbReference type="PROSITE-ProRule" id="PRU00339"/>
    </source>
</evidence>
<sequence>MNKCIALLLFFIGSINAASAKYDSFNIDSELAFAEISTSSRGLDRADQLVSNVENDEEKIQDHLLLAEKHKITGAIDSSIFYAERATEIAKSIFHISWQAYSDLFLASTYRELGLHSFASKHLKNAEKLNEHQKEDPEYHFLKTRITQEKIAHAFSQNRYDAGMKFFEDCLRQCALVPASDKRSRALAAKNDYLLGNYYLHLGNLLEADSTFSSALKLLGENNDNLKPYLYVARAKVALDDQQLDSAQHQLLLAEPYLKKFGANGLKSSYLDAYASYYWQKNEFRKARLYERELGLVKETMTEHATYVYDELFYKLDKSTDSLSSQNQVILIVNLTLVAVILILFLQLFIFRKKENTHTTKSIKSEHPFEAEYLRSSEVLRAKAILSSNSNNRDNPSSAAHTTSDPVTNLDAQTTNAMLTPIKEVQRVEHSEKSELPISEETENRLLDLLEAQEEKHFYLRKNMTRADIAGVLGTNQRYISYIIRKHRGMDYYTYLQSCRINYILKKFKQEPQLLDYKMTKLASLAGFSDNSKFSTAFKAITGTTPSAYVQSIKLKLSSTLPN</sequence>
<dbReference type="InterPro" id="IPR009057">
    <property type="entry name" value="Homeodomain-like_sf"/>
</dbReference>
<gene>
    <name evidence="9" type="ORF">ACFSQ3_04780</name>
</gene>
<dbReference type="SUPFAM" id="SSF48452">
    <property type="entry name" value="TPR-like"/>
    <property type="match status" value="1"/>
</dbReference>
<dbReference type="SUPFAM" id="SSF46689">
    <property type="entry name" value="Homeodomain-like"/>
    <property type="match status" value="1"/>
</dbReference>
<dbReference type="Proteomes" id="UP001597393">
    <property type="component" value="Unassembled WGS sequence"/>
</dbReference>
<feature type="transmembrane region" description="Helical" evidence="6">
    <location>
        <begin position="329"/>
        <end position="351"/>
    </location>
</feature>
<evidence type="ECO:0000313" key="9">
    <source>
        <dbReference type="EMBL" id="MFD2598259.1"/>
    </source>
</evidence>
<name>A0ABW5NJQ7_9SPHI</name>
<dbReference type="PANTHER" id="PTHR43280">
    <property type="entry name" value="ARAC-FAMILY TRANSCRIPTIONAL REGULATOR"/>
    <property type="match status" value="1"/>
</dbReference>